<dbReference type="SUPFAM" id="SSF55797">
    <property type="entry name" value="PR-1-like"/>
    <property type="match status" value="1"/>
</dbReference>
<reference evidence="1 2" key="1">
    <citation type="submission" date="2019-11" db="EMBL/GenBank/DDBJ databases">
        <authorList>
            <person name="Li J."/>
        </authorList>
    </citation>
    <scope>NUCLEOTIDE SEQUENCE [LARGE SCALE GENOMIC DNA]</scope>
    <source>
        <strain evidence="1 2">MF47</strain>
    </source>
</reference>
<keyword evidence="2" id="KW-1185">Reference proteome</keyword>
<protein>
    <submittedName>
        <fullName evidence="1">Uncharacterized protein</fullName>
    </submittedName>
</protein>
<proteinExistence type="predicted"/>
<dbReference type="Gene3D" id="3.40.33.10">
    <property type="entry name" value="CAP"/>
    <property type="match status" value="1"/>
</dbReference>
<dbReference type="CDD" id="cd05379">
    <property type="entry name" value="CAP_bacterial"/>
    <property type="match status" value="1"/>
</dbReference>
<evidence type="ECO:0000313" key="2">
    <source>
        <dbReference type="Proteomes" id="UP000392064"/>
    </source>
</evidence>
<name>A0A5Q2MMY2_9ACTN</name>
<gene>
    <name evidence="1" type="ORF">GEV26_10705</name>
</gene>
<dbReference type="RefSeq" id="WP_153653061.1">
    <property type="nucleotide sequence ID" value="NZ_CP045737.1"/>
</dbReference>
<dbReference type="PANTHER" id="PTHR31157">
    <property type="entry name" value="SCP DOMAIN-CONTAINING PROTEIN"/>
    <property type="match status" value="1"/>
</dbReference>
<accession>A0A5Q2MMY2</accession>
<evidence type="ECO:0000313" key="1">
    <source>
        <dbReference type="EMBL" id="QGG41795.1"/>
    </source>
</evidence>
<dbReference type="KEGG" id="aef:GEV26_10705"/>
<dbReference type="EMBL" id="CP045737">
    <property type="protein sequence ID" value="QGG41795.1"/>
    <property type="molecule type" value="Genomic_DNA"/>
</dbReference>
<dbReference type="InterPro" id="IPR035940">
    <property type="entry name" value="CAP_sf"/>
</dbReference>
<dbReference type="InterPro" id="IPR014044">
    <property type="entry name" value="CAP_dom"/>
</dbReference>
<organism evidence="1 2">
    <name type="scientific">Aeromicrobium yanjiei</name>
    <dbReference type="NCBI Taxonomy" id="2662028"/>
    <lineage>
        <taxon>Bacteria</taxon>
        <taxon>Bacillati</taxon>
        <taxon>Actinomycetota</taxon>
        <taxon>Actinomycetes</taxon>
        <taxon>Propionibacteriales</taxon>
        <taxon>Nocardioidaceae</taxon>
        <taxon>Aeromicrobium</taxon>
    </lineage>
</organism>
<sequence>MNRTRRYTVRTLAVTALLTFATVSPAAAVSSSTYEKQVITRTNHFRVDHDRVKVKAQSCVDRWAEGQARWMAKHGKLEHRKGRLQQVLDDCKLTGVSENIAYGYGSGNKTVNAWMKSSGHRRNILATKMRYIGVGAVKDDDGVWWVAQVFGTRK</sequence>
<dbReference type="Pfam" id="PF00188">
    <property type="entry name" value="CAP"/>
    <property type="match status" value="1"/>
</dbReference>
<dbReference type="PANTHER" id="PTHR31157:SF1">
    <property type="entry name" value="SCP DOMAIN-CONTAINING PROTEIN"/>
    <property type="match status" value="1"/>
</dbReference>
<dbReference type="Proteomes" id="UP000392064">
    <property type="component" value="Chromosome"/>
</dbReference>
<dbReference type="AlphaFoldDB" id="A0A5Q2MMY2"/>